<dbReference type="PANTHER" id="PTHR10476">
    <property type="entry name" value="CHARGED MULTIVESICULAR BODY PROTEIN"/>
    <property type="match status" value="1"/>
</dbReference>
<dbReference type="Pfam" id="PF03357">
    <property type="entry name" value="Snf7"/>
    <property type="match status" value="1"/>
</dbReference>
<reference evidence="4" key="1">
    <citation type="submission" date="2022-11" db="UniProtKB">
        <authorList>
            <consortium name="WormBaseParasite"/>
        </authorList>
    </citation>
    <scope>IDENTIFICATION</scope>
</reference>
<name>A0A914Z0W6_9BILA</name>
<comment type="similarity">
    <text evidence="1">Belongs to the SNF7 family.</text>
</comment>
<dbReference type="WBParaSite" id="PSU_v2.g5777.t1">
    <property type="protein sequence ID" value="PSU_v2.g5777.t1"/>
    <property type="gene ID" value="PSU_v2.g5777"/>
</dbReference>
<proteinExistence type="inferred from homology"/>
<evidence type="ECO:0000256" key="2">
    <source>
        <dbReference type="SAM" id="Coils"/>
    </source>
</evidence>
<accession>A0A914Z0W6</accession>
<evidence type="ECO:0000313" key="4">
    <source>
        <dbReference type="WBParaSite" id="PSU_v2.g5777.t1"/>
    </source>
</evidence>
<keyword evidence="3" id="KW-1185">Reference proteome</keyword>
<dbReference type="GO" id="GO:0007034">
    <property type="term" value="P:vacuolar transport"/>
    <property type="evidence" value="ECO:0007669"/>
    <property type="project" value="InterPro"/>
</dbReference>
<dbReference type="Gene3D" id="6.10.140.1230">
    <property type="match status" value="1"/>
</dbReference>
<evidence type="ECO:0000256" key="1">
    <source>
        <dbReference type="ARBA" id="ARBA00006190"/>
    </source>
</evidence>
<dbReference type="AlphaFoldDB" id="A0A914Z0W6"/>
<evidence type="ECO:0000313" key="3">
    <source>
        <dbReference type="Proteomes" id="UP000887577"/>
    </source>
</evidence>
<sequence length="220" mass="24843">MLGVVLTSVMGLFGKTKDPKDEVREMTRKMRSEMTKIDRQVNQIQRKEEQIKREIKVEAKKGNKDACLVLAKGLIHSRRAVGKMYMAKTQINSAIMGMQHQLATMRMAGSIQSSNEVMVAMQKLVKVPEIMATMRELSKEMMKAGIITEMIEETMESIEPEELEEQAAKEVDKVLWEVTEGQLGQAPEAITDNFANEEDQRFRQQADALVAQLEGAHQSS</sequence>
<dbReference type="Proteomes" id="UP000887577">
    <property type="component" value="Unplaced"/>
</dbReference>
<dbReference type="InterPro" id="IPR005024">
    <property type="entry name" value="Snf7_fam"/>
</dbReference>
<protein>
    <submittedName>
        <fullName evidence="4">Charged multivesicular body protein 3</fullName>
    </submittedName>
</protein>
<keyword evidence="2" id="KW-0175">Coiled coil</keyword>
<organism evidence="3 4">
    <name type="scientific">Panagrolaimus superbus</name>
    <dbReference type="NCBI Taxonomy" id="310955"/>
    <lineage>
        <taxon>Eukaryota</taxon>
        <taxon>Metazoa</taxon>
        <taxon>Ecdysozoa</taxon>
        <taxon>Nematoda</taxon>
        <taxon>Chromadorea</taxon>
        <taxon>Rhabditida</taxon>
        <taxon>Tylenchina</taxon>
        <taxon>Panagrolaimomorpha</taxon>
        <taxon>Panagrolaimoidea</taxon>
        <taxon>Panagrolaimidae</taxon>
        <taxon>Panagrolaimus</taxon>
    </lineage>
</organism>
<feature type="coiled-coil region" evidence="2">
    <location>
        <begin position="30"/>
        <end position="61"/>
    </location>
</feature>